<name>A0A081NJJ7_9GAMM</name>
<proteinExistence type="predicted"/>
<sequence>MLKILGIDHVVLRTDRLEAMLDFYCNLLGCTLERKTSEETGLYQLRAGNALIDLVTVGGAIGRSGGAAPGASGRNMDHFCLLIEKVSEQDLVDYLIARGVEAGEMKKRYGSQGQGLSLYINDPDGNMVELKPSLK</sequence>
<dbReference type="Gene3D" id="3.10.180.10">
    <property type="entry name" value="2,3-Dihydroxybiphenyl 1,2-Dioxygenase, domain 1"/>
    <property type="match status" value="1"/>
</dbReference>
<dbReference type="eggNOG" id="COG0346">
    <property type="taxonomic scope" value="Bacteria"/>
</dbReference>
<dbReference type="InterPro" id="IPR050383">
    <property type="entry name" value="GlyoxalaseI/FosfomycinResist"/>
</dbReference>
<accession>A0A081NJJ7</accession>
<protein>
    <submittedName>
        <fullName evidence="2">Lactoylglutathione lyase</fullName>
    </submittedName>
</protein>
<dbReference type="SUPFAM" id="SSF54593">
    <property type="entry name" value="Glyoxalase/Bleomycin resistance protein/Dihydroxybiphenyl dioxygenase"/>
    <property type="match status" value="1"/>
</dbReference>
<keyword evidence="2" id="KW-0456">Lyase</keyword>
<evidence type="ECO:0000259" key="1">
    <source>
        <dbReference type="PROSITE" id="PS51819"/>
    </source>
</evidence>
<dbReference type="InterPro" id="IPR004360">
    <property type="entry name" value="Glyas_Fos-R_dOase_dom"/>
</dbReference>
<dbReference type="EMBL" id="JOKH01000001">
    <property type="protein sequence ID" value="KEQ18620.1"/>
    <property type="molecule type" value="Genomic_DNA"/>
</dbReference>
<dbReference type="RefSeq" id="WP_034831831.1">
    <property type="nucleotide sequence ID" value="NZ_JOKH01000001.1"/>
</dbReference>
<dbReference type="PANTHER" id="PTHR21366">
    <property type="entry name" value="GLYOXALASE FAMILY PROTEIN"/>
    <property type="match status" value="1"/>
</dbReference>
<dbReference type="Proteomes" id="UP000028073">
    <property type="component" value="Unassembled WGS sequence"/>
</dbReference>
<keyword evidence="3" id="KW-1185">Reference proteome</keyword>
<dbReference type="PROSITE" id="PS51819">
    <property type="entry name" value="VOC"/>
    <property type="match status" value="1"/>
</dbReference>
<gene>
    <name evidence="2" type="ORF">GZ78_00310</name>
</gene>
<organism evidence="2 3">
    <name type="scientific">Endozoicomonas numazuensis</name>
    <dbReference type="NCBI Taxonomy" id="1137799"/>
    <lineage>
        <taxon>Bacteria</taxon>
        <taxon>Pseudomonadati</taxon>
        <taxon>Pseudomonadota</taxon>
        <taxon>Gammaproteobacteria</taxon>
        <taxon>Oceanospirillales</taxon>
        <taxon>Endozoicomonadaceae</taxon>
        <taxon>Endozoicomonas</taxon>
    </lineage>
</organism>
<dbReference type="OrthoDB" id="9812656at2"/>
<reference evidence="2 3" key="1">
    <citation type="submission" date="2014-06" db="EMBL/GenBank/DDBJ databases">
        <title>Whole Genome Sequences of Three Symbiotic Endozoicomonas Bacteria.</title>
        <authorList>
            <person name="Neave M.J."/>
            <person name="Apprill A."/>
            <person name="Voolstra C.R."/>
        </authorList>
    </citation>
    <scope>NUCLEOTIDE SEQUENCE [LARGE SCALE GENOMIC DNA]</scope>
    <source>
        <strain evidence="2 3">DSM 25634</strain>
    </source>
</reference>
<comment type="caution">
    <text evidence="2">The sequence shown here is derived from an EMBL/GenBank/DDBJ whole genome shotgun (WGS) entry which is preliminary data.</text>
</comment>
<dbReference type="GO" id="GO:0016829">
    <property type="term" value="F:lyase activity"/>
    <property type="evidence" value="ECO:0007669"/>
    <property type="project" value="UniProtKB-KW"/>
</dbReference>
<feature type="domain" description="VOC" evidence="1">
    <location>
        <begin position="6"/>
        <end position="133"/>
    </location>
</feature>
<dbReference type="PANTHER" id="PTHR21366:SF14">
    <property type="entry name" value="GLYOXALASE DOMAIN-CONTAINING PROTEIN 5"/>
    <property type="match status" value="1"/>
</dbReference>
<dbReference type="InterPro" id="IPR029068">
    <property type="entry name" value="Glyas_Bleomycin-R_OHBP_Dase"/>
</dbReference>
<dbReference type="Pfam" id="PF00903">
    <property type="entry name" value="Glyoxalase"/>
    <property type="match status" value="1"/>
</dbReference>
<dbReference type="InterPro" id="IPR037523">
    <property type="entry name" value="VOC_core"/>
</dbReference>
<dbReference type="AlphaFoldDB" id="A0A081NJJ7"/>
<dbReference type="STRING" id="1137799.GZ78_00310"/>
<evidence type="ECO:0000313" key="3">
    <source>
        <dbReference type="Proteomes" id="UP000028073"/>
    </source>
</evidence>
<evidence type="ECO:0000313" key="2">
    <source>
        <dbReference type="EMBL" id="KEQ18620.1"/>
    </source>
</evidence>